<dbReference type="PANTHER" id="PTHR47221:SF6">
    <property type="entry name" value="FIBRINOGEN ALPHA CHAIN"/>
    <property type="match status" value="1"/>
</dbReference>
<dbReference type="Pfam" id="PF00147">
    <property type="entry name" value="Fibrinogen_C"/>
    <property type="match status" value="1"/>
</dbReference>
<evidence type="ECO:0000256" key="5">
    <source>
        <dbReference type="ARBA" id="ARBA00023157"/>
    </source>
</evidence>
<evidence type="ECO:0000256" key="1">
    <source>
        <dbReference type="ARBA" id="ARBA00004613"/>
    </source>
</evidence>
<name>A0AAW0PYQ4_9GOBI</name>
<dbReference type="Gene3D" id="3.90.215.10">
    <property type="entry name" value="Gamma Fibrinogen, chain A, domain 1"/>
    <property type="match status" value="1"/>
</dbReference>
<protein>
    <recommendedName>
        <fullName evidence="8">Fibrinogen C-terminal domain-containing protein</fullName>
    </recommendedName>
</protein>
<keyword evidence="5" id="KW-1015">Disulfide bond</keyword>
<evidence type="ECO:0000256" key="3">
    <source>
        <dbReference type="ARBA" id="ARBA00022729"/>
    </source>
</evidence>
<reference evidence="10" key="1">
    <citation type="submission" date="2024-04" db="EMBL/GenBank/DDBJ databases">
        <title>Salinicola lusitanus LLJ914,a marine bacterium isolated from the Okinawa Trough.</title>
        <authorList>
            <person name="Li J."/>
        </authorList>
    </citation>
    <scope>NUCLEOTIDE SEQUENCE [LARGE SCALE GENOMIC DNA]</scope>
</reference>
<comment type="subcellular location">
    <subcellularLocation>
        <location evidence="1">Secreted</location>
    </subcellularLocation>
</comment>
<dbReference type="InterPro" id="IPR014716">
    <property type="entry name" value="Fibrinogen_a/b/g_C_1"/>
</dbReference>
<dbReference type="InterPro" id="IPR037579">
    <property type="entry name" value="FIB_ANG-like"/>
</dbReference>
<dbReference type="PROSITE" id="PS51406">
    <property type="entry name" value="FIBRINOGEN_C_2"/>
    <property type="match status" value="1"/>
</dbReference>
<dbReference type="InterPro" id="IPR002181">
    <property type="entry name" value="Fibrinogen_a/b/g_C_dom"/>
</dbReference>
<dbReference type="CDD" id="cd00087">
    <property type="entry name" value="FReD"/>
    <property type="match status" value="1"/>
</dbReference>
<dbReference type="PANTHER" id="PTHR47221">
    <property type="entry name" value="FIBRINOGEN ALPHA CHAIN"/>
    <property type="match status" value="1"/>
</dbReference>
<evidence type="ECO:0000259" key="8">
    <source>
        <dbReference type="PROSITE" id="PS51406"/>
    </source>
</evidence>
<feature type="compositionally biased region" description="Basic and acidic residues" evidence="7">
    <location>
        <begin position="272"/>
        <end position="282"/>
    </location>
</feature>
<keyword evidence="3" id="KW-0732">Signal</keyword>
<feature type="region of interest" description="Disordered" evidence="7">
    <location>
        <begin position="259"/>
        <end position="288"/>
    </location>
</feature>
<dbReference type="PROSITE" id="PS00514">
    <property type="entry name" value="FIBRINOGEN_C_1"/>
    <property type="match status" value="1"/>
</dbReference>
<keyword evidence="10" id="KW-1185">Reference proteome</keyword>
<evidence type="ECO:0000256" key="7">
    <source>
        <dbReference type="SAM" id="MobiDB-lite"/>
    </source>
</evidence>
<dbReference type="Gene3D" id="4.10.530.10">
    <property type="entry name" value="Gamma-fibrinogen Carboxyl Terminal Fragment, domain 2"/>
    <property type="match status" value="1"/>
</dbReference>
<sequence>MCYIPDISSAGASSALCPLTFHPVGLRCPGHDGVNGLLEVVLKGQDRRRRRRSSRELSPTSHSLPAAAAPRAKGCDVVNRPLHSDAVRSRDCNMLEREGETRPVCSLGRCQRSGPRSPPAGTGSERARGQNQSSNQRHLRQNQDLQSYRDGAGQGEPEVAPGGRGAQSQGEGLGGQRGEAAERDRGVAGQGRGDAADRRMLAERVARLEEKVEGLAQGERNGTDARNIQLMLEAQNKRIDDLMERIRLQQEKLDKQNVRIRTLQSQIQQSRKRGDTPSKPTHDGPSVVVEQRDSPAADTALDCHELFLRGETTSGVYTIQPFNSEPFQAYCEMTSAGGWTVIQRRQDGSVDFHQSWEAYERGFGNLNGEFWLGLEKMHSIAKDGGYVLNIAMSDWNGDQASIHLPFSLGDANTKYSLYVKKEGPFSPLESSLGPDAADGLPFSTSDQDNDRKSDTNCASNLSGGWWFSSCGQSNLNGRYFQSPPPKQRHQRKQGIFWKTWRGRYYPLRSTTIMIAPAEIQESRS</sequence>
<evidence type="ECO:0000313" key="9">
    <source>
        <dbReference type="EMBL" id="KAK7944466.1"/>
    </source>
</evidence>
<dbReference type="NCBIfam" id="NF040941">
    <property type="entry name" value="GGGWT_bact"/>
    <property type="match status" value="1"/>
</dbReference>
<keyword evidence="6" id="KW-0325">Glycoprotein</keyword>
<proteinExistence type="predicted"/>
<evidence type="ECO:0000256" key="2">
    <source>
        <dbReference type="ARBA" id="ARBA00022525"/>
    </source>
</evidence>
<gene>
    <name evidence="9" type="ORF">WMY93_000194</name>
</gene>
<comment type="caution">
    <text evidence="9">The sequence shown here is derived from an EMBL/GenBank/DDBJ whole genome shotgun (WGS) entry which is preliminary data.</text>
</comment>
<evidence type="ECO:0000313" key="10">
    <source>
        <dbReference type="Proteomes" id="UP001460270"/>
    </source>
</evidence>
<dbReference type="GO" id="GO:0007596">
    <property type="term" value="P:blood coagulation"/>
    <property type="evidence" value="ECO:0007669"/>
    <property type="project" value="InterPro"/>
</dbReference>
<feature type="region of interest" description="Disordered" evidence="7">
    <location>
        <begin position="105"/>
        <end position="198"/>
    </location>
</feature>
<dbReference type="AlphaFoldDB" id="A0AAW0PYQ4"/>
<accession>A0AAW0PYQ4</accession>
<dbReference type="InterPro" id="IPR020837">
    <property type="entry name" value="Fibrinogen_CS"/>
</dbReference>
<feature type="domain" description="Fibrinogen C-terminal" evidence="8">
    <location>
        <begin position="294"/>
        <end position="518"/>
    </location>
</feature>
<dbReference type="EMBL" id="JBBPFD010000001">
    <property type="protein sequence ID" value="KAK7944466.1"/>
    <property type="molecule type" value="Genomic_DNA"/>
</dbReference>
<dbReference type="Proteomes" id="UP001460270">
    <property type="component" value="Unassembled WGS sequence"/>
</dbReference>
<organism evidence="9 10">
    <name type="scientific">Mugilogobius chulae</name>
    <name type="common">yellowstripe goby</name>
    <dbReference type="NCBI Taxonomy" id="88201"/>
    <lineage>
        <taxon>Eukaryota</taxon>
        <taxon>Metazoa</taxon>
        <taxon>Chordata</taxon>
        <taxon>Craniata</taxon>
        <taxon>Vertebrata</taxon>
        <taxon>Euteleostomi</taxon>
        <taxon>Actinopterygii</taxon>
        <taxon>Neopterygii</taxon>
        <taxon>Teleostei</taxon>
        <taxon>Neoteleostei</taxon>
        <taxon>Acanthomorphata</taxon>
        <taxon>Gobiaria</taxon>
        <taxon>Gobiiformes</taxon>
        <taxon>Gobioidei</taxon>
        <taxon>Gobiidae</taxon>
        <taxon>Gobionellinae</taxon>
        <taxon>Mugilogobius</taxon>
    </lineage>
</organism>
<evidence type="ECO:0000256" key="6">
    <source>
        <dbReference type="ARBA" id="ARBA00023180"/>
    </source>
</evidence>
<keyword evidence="2" id="KW-0964">Secreted</keyword>
<dbReference type="InterPro" id="IPR036056">
    <property type="entry name" value="Fibrinogen-like_C"/>
</dbReference>
<evidence type="ECO:0000256" key="4">
    <source>
        <dbReference type="ARBA" id="ARBA00023054"/>
    </source>
</evidence>
<feature type="compositionally biased region" description="Polar residues" evidence="7">
    <location>
        <begin position="129"/>
        <end position="146"/>
    </location>
</feature>
<dbReference type="GO" id="GO:0005576">
    <property type="term" value="C:extracellular region"/>
    <property type="evidence" value="ECO:0007669"/>
    <property type="project" value="UniProtKB-SubCell"/>
</dbReference>
<feature type="region of interest" description="Disordered" evidence="7">
    <location>
        <begin position="429"/>
        <end position="455"/>
    </location>
</feature>
<dbReference type="SUPFAM" id="SSF56496">
    <property type="entry name" value="Fibrinogen C-terminal domain-like"/>
    <property type="match status" value="1"/>
</dbReference>
<dbReference type="SMART" id="SM00186">
    <property type="entry name" value="FBG"/>
    <property type="match status" value="1"/>
</dbReference>
<feature type="region of interest" description="Disordered" evidence="7">
    <location>
        <begin position="44"/>
        <end position="77"/>
    </location>
</feature>
<keyword evidence="4" id="KW-0175">Coiled coil</keyword>